<feature type="compositionally biased region" description="Low complexity" evidence="1">
    <location>
        <begin position="38"/>
        <end position="60"/>
    </location>
</feature>
<feature type="region of interest" description="Disordered" evidence="1">
    <location>
        <begin position="1"/>
        <end position="134"/>
    </location>
</feature>
<reference evidence="2" key="1">
    <citation type="submission" date="2014-05" db="EMBL/GenBank/DDBJ databases">
        <title>The transcriptome of the halophilic microalga Tetraselmis sp. GSL018 isolated from the Great Salt Lake, Utah.</title>
        <authorList>
            <person name="Jinkerson R.E."/>
            <person name="D'Adamo S."/>
            <person name="Posewitz M.C."/>
        </authorList>
    </citation>
    <scope>NUCLEOTIDE SEQUENCE</scope>
    <source>
        <strain evidence="2">GSL018</strain>
    </source>
</reference>
<sequence>LHLGGAPGAGGHAGRRGGQARAGELRPGLQPPAAPLVPRGGAPRSRLGGAAAPRAPRDAPLQGDARGGRSHRGPQGRAPRHAPADGSPVDLEPDPTAVPGSGSRDAEPFIRPLGTHGDCSRGRLSAEPAAGDAQRRCRRLSGVRSTARVFLCDPLKMYMDHKLIIRC</sequence>
<dbReference type="EMBL" id="GBEZ01012781">
    <property type="protein sequence ID" value="JAC73141.1"/>
    <property type="molecule type" value="Transcribed_RNA"/>
</dbReference>
<organism evidence="2">
    <name type="scientific">Tetraselmis sp. GSL018</name>
    <dbReference type="NCBI Taxonomy" id="582737"/>
    <lineage>
        <taxon>Eukaryota</taxon>
        <taxon>Viridiplantae</taxon>
        <taxon>Chlorophyta</taxon>
        <taxon>core chlorophytes</taxon>
        <taxon>Chlorodendrophyceae</taxon>
        <taxon>Chlorodendrales</taxon>
        <taxon>Chlorodendraceae</taxon>
        <taxon>Tetraselmis</taxon>
    </lineage>
</organism>
<evidence type="ECO:0000313" key="2">
    <source>
        <dbReference type="EMBL" id="JAC73141.1"/>
    </source>
</evidence>
<name>A0A061RRK0_9CHLO</name>
<feature type="compositionally biased region" description="Gly residues" evidence="1">
    <location>
        <begin position="1"/>
        <end position="12"/>
    </location>
</feature>
<feature type="compositionally biased region" description="Basic residues" evidence="1">
    <location>
        <begin position="68"/>
        <end position="80"/>
    </location>
</feature>
<evidence type="ECO:0000256" key="1">
    <source>
        <dbReference type="SAM" id="MobiDB-lite"/>
    </source>
</evidence>
<proteinExistence type="predicted"/>
<protein>
    <submittedName>
        <fullName evidence="2">Uncharacterized protein</fullName>
    </submittedName>
</protein>
<feature type="non-terminal residue" evidence="2">
    <location>
        <position position="1"/>
    </location>
</feature>
<accession>A0A061RRK0</accession>
<gene>
    <name evidence="2" type="ORF">TSPGSL018_29635</name>
</gene>
<dbReference type="AlphaFoldDB" id="A0A061RRK0"/>